<dbReference type="GO" id="GO:0009395">
    <property type="term" value="P:phospholipid catabolic process"/>
    <property type="evidence" value="ECO:0007669"/>
    <property type="project" value="TreeGrafter"/>
</dbReference>
<evidence type="ECO:0000313" key="4">
    <source>
        <dbReference type="Proteomes" id="UP000054383"/>
    </source>
</evidence>
<dbReference type="OrthoDB" id="5135119at2759"/>
<sequence>MKSNVAAIAGLLASSALASPAPAQSGWSADQDKINKQVDTPFGYKAGSAKSIANMKSKVKNVVWILLENRSFDNILGGIKHPGLDNPINNGEYCIPQNLSEPTGKQWCTRSKDFDSVENDPDHSVTGNNFQFFGQYAPNNADVASGKIPTTNRGFVERQLSKYPTITADTAAKQVLNYYSEDEVPVMKNLVNEFITFNYWFSCVPGPTNPNRLCAVAGTSDGHGKNDNDFDTSAIDISSIFEVASSKNISWLNYDGTNGAFLPDSMFFNWTATNAPDSVVPIENFFQDAYLGQLPQLSYLNPSCCGANTNSMHPNGNVSYGEIFVKQIYEALRNGPQWEDSLLLLTYDETGGFFDHVPAPAAVRPDNKTYTETAADGSNYTLSFDRLGGRMPTFLISPYTPEGHVENYGVNPATGKSEPYSATSVLKTLGYLWDLEDFSPRVSNSPSFDHLIGPVPRWKVNQLAVPKTF</sequence>
<evidence type="ECO:0000256" key="1">
    <source>
        <dbReference type="ARBA" id="ARBA00022801"/>
    </source>
</evidence>
<dbReference type="STRING" id="28573.A0A0U1M8J6"/>
<keyword evidence="4" id="KW-1185">Reference proteome</keyword>
<dbReference type="PANTHER" id="PTHR31956">
    <property type="entry name" value="NON-SPECIFIC PHOSPHOLIPASE C4-RELATED"/>
    <property type="match status" value="1"/>
</dbReference>
<reference evidence="3 4" key="1">
    <citation type="submission" date="2015-04" db="EMBL/GenBank/DDBJ databases">
        <authorList>
            <person name="Syromyatnikov M.Y."/>
            <person name="Popov V.N."/>
        </authorList>
    </citation>
    <scope>NUCLEOTIDE SEQUENCE [LARGE SCALE GENOMIC DNA]</scope>
    <source>
        <strain evidence="3">WF-38-12</strain>
    </source>
</reference>
<feature type="chain" id="PRO_5006711661" evidence="2">
    <location>
        <begin position="24"/>
        <end position="469"/>
    </location>
</feature>
<dbReference type="EMBL" id="CVMT01000010">
    <property type="protein sequence ID" value="CRG91692.1"/>
    <property type="molecule type" value="Genomic_DNA"/>
</dbReference>
<keyword evidence="1" id="KW-0378">Hydrolase</keyword>
<organism evidence="3 4">
    <name type="scientific">Talaromyces islandicus</name>
    <name type="common">Penicillium islandicum</name>
    <dbReference type="NCBI Taxonomy" id="28573"/>
    <lineage>
        <taxon>Eukaryota</taxon>
        <taxon>Fungi</taxon>
        <taxon>Dikarya</taxon>
        <taxon>Ascomycota</taxon>
        <taxon>Pezizomycotina</taxon>
        <taxon>Eurotiomycetes</taxon>
        <taxon>Eurotiomycetidae</taxon>
        <taxon>Eurotiales</taxon>
        <taxon>Trichocomaceae</taxon>
        <taxon>Talaromyces</taxon>
        <taxon>Talaromyces sect. Islandici</taxon>
    </lineage>
</organism>
<dbReference type="OMA" id="WHSCVPG"/>
<dbReference type="GO" id="GO:0016788">
    <property type="term" value="F:hydrolase activity, acting on ester bonds"/>
    <property type="evidence" value="ECO:0007669"/>
    <property type="project" value="InterPro"/>
</dbReference>
<dbReference type="FunFam" id="3.40.720.10:FF:000052">
    <property type="entry name" value="Phosphatidylglycerol specific phospholipase, putative"/>
    <property type="match status" value="1"/>
</dbReference>
<gene>
    <name evidence="3" type="ORF">PISL3812_08743</name>
</gene>
<dbReference type="SMR" id="A0A0U1M8J6"/>
<name>A0A0U1M8J6_TALIS</name>
<dbReference type="Proteomes" id="UP000054383">
    <property type="component" value="Unassembled WGS sequence"/>
</dbReference>
<dbReference type="PANTHER" id="PTHR31956:SF25">
    <property type="entry name" value="SPECIFIC PHOSPHOLIPASE C, PUTATIVE-RELATED"/>
    <property type="match status" value="1"/>
</dbReference>
<feature type="signal peptide" evidence="2">
    <location>
        <begin position="1"/>
        <end position="23"/>
    </location>
</feature>
<proteinExistence type="predicted"/>
<protein>
    <submittedName>
        <fullName evidence="3">Phospholipase C</fullName>
    </submittedName>
</protein>
<dbReference type="InterPro" id="IPR017850">
    <property type="entry name" value="Alkaline_phosphatase_core_sf"/>
</dbReference>
<dbReference type="InterPro" id="IPR007312">
    <property type="entry name" value="Phosphoesterase"/>
</dbReference>
<dbReference type="Pfam" id="PF04185">
    <property type="entry name" value="Phosphoesterase"/>
    <property type="match status" value="1"/>
</dbReference>
<evidence type="ECO:0000313" key="3">
    <source>
        <dbReference type="EMBL" id="CRG91692.1"/>
    </source>
</evidence>
<keyword evidence="2" id="KW-0732">Signal</keyword>
<accession>A0A0U1M8J6</accession>
<dbReference type="Gene3D" id="3.40.720.10">
    <property type="entry name" value="Alkaline Phosphatase, subunit A"/>
    <property type="match status" value="2"/>
</dbReference>
<evidence type="ECO:0000256" key="2">
    <source>
        <dbReference type="SAM" id="SignalP"/>
    </source>
</evidence>
<dbReference type="AlphaFoldDB" id="A0A0U1M8J6"/>